<dbReference type="SUPFAM" id="SSF46785">
    <property type="entry name" value="Winged helix' DNA-binding domain"/>
    <property type="match status" value="1"/>
</dbReference>
<comment type="similarity">
    <text evidence="1">Belongs to the LysR transcriptional regulatory family.</text>
</comment>
<dbReference type="GO" id="GO:0003700">
    <property type="term" value="F:DNA-binding transcription factor activity"/>
    <property type="evidence" value="ECO:0007669"/>
    <property type="project" value="InterPro"/>
</dbReference>
<dbReference type="EMBL" id="CP060790">
    <property type="protein sequence ID" value="QNP61259.1"/>
    <property type="molecule type" value="Genomic_DNA"/>
</dbReference>
<keyword evidence="3" id="KW-0238">DNA-binding</keyword>
<keyword evidence="7" id="KW-1185">Reference proteome</keyword>
<sequence>MPRGLDPVLLRSFCAVADTGSFTRAAESVHLTQSTVSQQIRRLEDQFGCQLLERGGRLVVPTPEGERLRGYAQRIVALMDEAVEQVATGALHGAVRIGVPEDFAARALTPTFAAFADASPQVRLEVTSGLSRPLWQRFQDGELDLALIKQRVGSAPGLAAWPEPLAWIDSRARPARARDPLPLVVFPQDGLYRSEMTHALDAAGRRWRIAYMSASLASLSAAVEDGLGLSLLPRRLATAGHALLGAPDGLAAVPDLEVALHARADLPAPARALAARMRAVCEAMLGRGPHASMGHG</sequence>
<evidence type="ECO:0000259" key="5">
    <source>
        <dbReference type="PROSITE" id="PS50931"/>
    </source>
</evidence>
<reference evidence="6 7" key="1">
    <citation type="submission" date="2020-08" db="EMBL/GenBank/DDBJ databases">
        <title>Genome sequence of Acidovorax monticola KACC 19171T.</title>
        <authorList>
            <person name="Hyun D.-W."/>
            <person name="Bae J.-W."/>
        </authorList>
    </citation>
    <scope>NUCLEOTIDE SEQUENCE [LARGE SCALE GENOMIC DNA]</scope>
    <source>
        <strain evidence="6 7">KACC 19171</strain>
    </source>
</reference>
<dbReference type="InterPro" id="IPR050176">
    <property type="entry name" value="LTTR"/>
</dbReference>
<dbReference type="PANTHER" id="PTHR30579">
    <property type="entry name" value="TRANSCRIPTIONAL REGULATOR"/>
    <property type="match status" value="1"/>
</dbReference>
<dbReference type="Gene3D" id="3.40.190.10">
    <property type="entry name" value="Periplasmic binding protein-like II"/>
    <property type="match status" value="2"/>
</dbReference>
<accession>A0A7H0HL43</accession>
<keyword evidence="4" id="KW-0804">Transcription</keyword>
<keyword evidence="2" id="KW-0805">Transcription regulation</keyword>
<dbReference type="InterPro" id="IPR036388">
    <property type="entry name" value="WH-like_DNA-bd_sf"/>
</dbReference>
<dbReference type="SUPFAM" id="SSF53850">
    <property type="entry name" value="Periplasmic binding protein-like II"/>
    <property type="match status" value="1"/>
</dbReference>
<dbReference type="PRINTS" id="PR00039">
    <property type="entry name" value="HTHLYSR"/>
</dbReference>
<name>A0A7H0HL43_9BURK</name>
<protein>
    <submittedName>
        <fullName evidence="6">LysR family transcriptional regulator</fullName>
    </submittedName>
</protein>
<dbReference type="InterPro" id="IPR036390">
    <property type="entry name" value="WH_DNA-bd_sf"/>
</dbReference>
<proteinExistence type="inferred from homology"/>
<dbReference type="KEGG" id="amon:H9L24_04030"/>
<evidence type="ECO:0000256" key="2">
    <source>
        <dbReference type="ARBA" id="ARBA00023015"/>
    </source>
</evidence>
<dbReference type="AlphaFoldDB" id="A0A7H0HL43"/>
<dbReference type="Gene3D" id="1.10.10.10">
    <property type="entry name" value="Winged helix-like DNA-binding domain superfamily/Winged helix DNA-binding domain"/>
    <property type="match status" value="1"/>
</dbReference>
<organism evidence="6 7">
    <name type="scientific">Paenacidovorax monticola</name>
    <dbReference type="NCBI Taxonomy" id="1926868"/>
    <lineage>
        <taxon>Bacteria</taxon>
        <taxon>Pseudomonadati</taxon>
        <taxon>Pseudomonadota</taxon>
        <taxon>Betaproteobacteria</taxon>
        <taxon>Burkholderiales</taxon>
        <taxon>Comamonadaceae</taxon>
        <taxon>Paenacidovorax</taxon>
    </lineage>
</organism>
<evidence type="ECO:0000313" key="6">
    <source>
        <dbReference type="EMBL" id="QNP61259.1"/>
    </source>
</evidence>
<dbReference type="InterPro" id="IPR005119">
    <property type="entry name" value="LysR_subst-bd"/>
</dbReference>
<evidence type="ECO:0000256" key="1">
    <source>
        <dbReference type="ARBA" id="ARBA00009437"/>
    </source>
</evidence>
<dbReference type="PANTHER" id="PTHR30579:SF7">
    <property type="entry name" value="HTH-TYPE TRANSCRIPTIONAL REGULATOR LRHA-RELATED"/>
    <property type="match status" value="1"/>
</dbReference>
<feature type="domain" description="HTH lysR-type" evidence="5">
    <location>
        <begin position="5"/>
        <end position="62"/>
    </location>
</feature>
<evidence type="ECO:0000313" key="7">
    <source>
        <dbReference type="Proteomes" id="UP000516057"/>
    </source>
</evidence>
<dbReference type="PROSITE" id="PS50931">
    <property type="entry name" value="HTH_LYSR"/>
    <property type="match status" value="1"/>
</dbReference>
<dbReference type="InterPro" id="IPR000847">
    <property type="entry name" value="LysR_HTH_N"/>
</dbReference>
<dbReference type="Pfam" id="PF03466">
    <property type="entry name" value="LysR_substrate"/>
    <property type="match status" value="1"/>
</dbReference>
<dbReference type="GO" id="GO:0003677">
    <property type="term" value="F:DNA binding"/>
    <property type="evidence" value="ECO:0007669"/>
    <property type="project" value="UniProtKB-KW"/>
</dbReference>
<dbReference type="FunFam" id="1.10.10.10:FF:000001">
    <property type="entry name" value="LysR family transcriptional regulator"/>
    <property type="match status" value="1"/>
</dbReference>
<gene>
    <name evidence="6" type="ORF">H9L24_04030</name>
</gene>
<evidence type="ECO:0000256" key="3">
    <source>
        <dbReference type="ARBA" id="ARBA00023125"/>
    </source>
</evidence>
<evidence type="ECO:0000256" key="4">
    <source>
        <dbReference type="ARBA" id="ARBA00023163"/>
    </source>
</evidence>
<dbReference type="Pfam" id="PF00126">
    <property type="entry name" value="HTH_1"/>
    <property type="match status" value="1"/>
</dbReference>
<dbReference type="Proteomes" id="UP000516057">
    <property type="component" value="Chromosome"/>
</dbReference>